<keyword evidence="2" id="KW-1133">Transmembrane helix</keyword>
<dbReference type="AlphaFoldDB" id="A0A812MBV7"/>
<protein>
    <submittedName>
        <fullName evidence="3">Uncharacterized protein</fullName>
    </submittedName>
</protein>
<feature type="region of interest" description="Disordered" evidence="1">
    <location>
        <begin position="27"/>
        <end position="61"/>
    </location>
</feature>
<organism evidence="3 4">
    <name type="scientific">Symbiodinium natans</name>
    <dbReference type="NCBI Taxonomy" id="878477"/>
    <lineage>
        <taxon>Eukaryota</taxon>
        <taxon>Sar</taxon>
        <taxon>Alveolata</taxon>
        <taxon>Dinophyceae</taxon>
        <taxon>Suessiales</taxon>
        <taxon>Symbiodiniaceae</taxon>
        <taxon>Symbiodinium</taxon>
    </lineage>
</organism>
<keyword evidence="2" id="KW-0812">Transmembrane</keyword>
<feature type="transmembrane region" description="Helical" evidence="2">
    <location>
        <begin position="130"/>
        <end position="154"/>
    </location>
</feature>
<evidence type="ECO:0000313" key="4">
    <source>
        <dbReference type="Proteomes" id="UP000604046"/>
    </source>
</evidence>
<evidence type="ECO:0000256" key="1">
    <source>
        <dbReference type="SAM" id="MobiDB-lite"/>
    </source>
</evidence>
<gene>
    <name evidence="3" type="ORF">SNAT2548_LOCUS13038</name>
</gene>
<dbReference type="Proteomes" id="UP000604046">
    <property type="component" value="Unassembled WGS sequence"/>
</dbReference>
<name>A0A812MBV7_9DINO</name>
<sequence>MSRSTESKHKTRPLRFHRSILQARSCPSLMRETAASQPSSLTGASAPCTNMASAPEDFNTTGNEMLDVNSALARGTSALDKEEEEKKSSALAQVQVQEPPERIEWAPLKVLLQARRQAELRLAEQRCAAAFLLLEAGHSCLFYAQIGFCLWLFLLHLHM</sequence>
<accession>A0A812MBV7</accession>
<keyword evidence="4" id="KW-1185">Reference proteome</keyword>
<feature type="compositionally biased region" description="Polar residues" evidence="1">
    <location>
        <begin position="34"/>
        <end position="61"/>
    </location>
</feature>
<reference evidence="3" key="1">
    <citation type="submission" date="2021-02" db="EMBL/GenBank/DDBJ databases">
        <authorList>
            <person name="Dougan E. K."/>
            <person name="Rhodes N."/>
            <person name="Thang M."/>
            <person name="Chan C."/>
        </authorList>
    </citation>
    <scope>NUCLEOTIDE SEQUENCE</scope>
</reference>
<evidence type="ECO:0000256" key="2">
    <source>
        <dbReference type="SAM" id="Phobius"/>
    </source>
</evidence>
<comment type="caution">
    <text evidence="3">The sequence shown here is derived from an EMBL/GenBank/DDBJ whole genome shotgun (WGS) entry which is preliminary data.</text>
</comment>
<keyword evidence="2" id="KW-0472">Membrane</keyword>
<evidence type="ECO:0000313" key="3">
    <source>
        <dbReference type="EMBL" id="CAE7255569.1"/>
    </source>
</evidence>
<proteinExistence type="predicted"/>
<dbReference type="EMBL" id="CAJNDS010001324">
    <property type="protein sequence ID" value="CAE7255569.1"/>
    <property type="molecule type" value="Genomic_DNA"/>
</dbReference>